<comment type="function">
    <text evidence="3">Required for rescue of stalled ribosomes mediated by trans-translation. Binds to transfer-messenger RNA (tmRNA), required for stable association of tmRNA with ribosomes. tmRNA and SmpB together mimic tRNA shape, replacing the anticodon stem-loop with SmpB. tmRNA is encoded by the ssrA gene; the 2 termini fold to resemble tRNA(Ala) and it encodes a 'tag peptide', a short internal open reading frame. During trans-translation Ala-aminoacylated tmRNA acts like a tRNA, entering the A-site of stalled ribosomes, displacing the stalled mRNA. The ribosome then switches to translate the ORF on the tmRNA; the nascent peptide is terminated with the 'tag peptide' encoded by the tmRNA and targeted for degradation. The ribosome is freed to recommence translation, which seems to be the essential function of trans-translation.</text>
</comment>
<comment type="subcellular location">
    <subcellularLocation>
        <location evidence="3">Cytoplasm</location>
    </subcellularLocation>
    <text evidence="3">The tmRNA-SmpB complex associates with stalled 70S ribosomes.</text>
</comment>
<dbReference type="GO" id="GO:0070929">
    <property type="term" value="P:trans-translation"/>
    <property type="evidence" value="ECO:0007669"/>
    <property type="project" value="UniProtKB-UniRule"/>
</dbReference>
<dbReference type="GO" id="GO:0005829">
    <property type="term" value="C:cytosol"/>
    <property type="evidence" value="ECO:0007669"/>
    <property type="project" value="TreeGrafter"/>
</dbReference>
<dbReference type="InterPro" id="IPR000037">
    <property type="entry name" value="SsrA-bd_prot"/>
</dbReference>
<keyword evidence="1 3" id="KW-0963">Cytoplasm</keyword>
<organism evidence="4 5">
    <name type="scientific">Pirellulimonas nuda</name>
    <dbReference type="NCBI Taxonomy" id="2528009"/>
    <lineage>
        <taxon>Bacteria</taxon>
        <taxon>Pseudomonadati</taxon>
        <taxon>Planctomycetota</taxon>
        <taxon>Planctomycetia</taxon>
        <taxon>Pirellulales</taxon>
        <taxon>Lacipirellulaceae</taxon>
        <taxon>Pirellulimonas</taxon>
    </lineage>
</organism>
<keyword evidence="5" id="KW-1185">Reference proteome</keyword>
<comment type="similarity">
    <text evidence="3">Belongs to the SmpB family.</text>
</comment>
<reference evidence="4 5" key="1">
    <citation type="submission" date="2019-02" db="EMBL/GenBank/DDBJ databases">
        <title>Deep-cultivation of Planctomycetes and their phenomic and genomic characterization uncovers novel biology.</title>
        <authorList>
            <person name="Wiegand S."/>
            <person name="Jogler M."/>
            <person name="Boedeker C."/>
            <person name="Pinto D."/>
            <person name="Vollmers J."/>
            <person name="Rivas-Marin E."/>
            <person name="Kohn T."/>
            <person name="Peeters S.H."/>
            <person name="Heuer A."/>
            <person name="Rast P."/>
            <person name="Oberbeckmann S."/>
            <person name="Bunk B."/>
            <person name="Jeske O."/>
            <person name="Meyerdierks A."/>
            <person name="Storesund J.E."/>
            <person name="Kallscheuer N."/>
            <person name="Luecker S."/>
            <person name="Lage O.M."/>
            <person name="Pohl T."/>
            <person name="Merkel B.J."/>
            <person name="Hornburger P."/>
            <person name="Mueller R.-W."/>
            <person name="Bruemmer F."/>
            <person name="Labrenz M."/>
            <person name="Spormann A.M."/>
            <person name="Op den Camp H."/>
            <person name="Overmann J."/>
            <person name="Amann R."/>
            <person name="Jetten M.S.M."/>
            <person name="Mascher T."/>
            <person name="Medema M.H."/>
            <person name="Devos D.P."/>
            <person name="Kaster A.-K."/>
            <person name="Ovreas L."/>
            <person name="Rohde M."/>
            <person name="Galperin M.Y."/>
            <person name="Jogler C."/>
        </authorList>
    </citation>
    <scope>NUCLEOTIDE SEQUENCE [LARGE SCALE GENOMIC DNA]</scope>
    <source>
        <strain evidence="4 5">Pla175</strain>
    </source>
</reference>
<evidence type="ECO:0000313" key="5">
    <source>
        <dbReference type="Proteomes" id="UP000317429"/>
    </source>
</evidence>
<dbReference type="NCBIfam" id="TIGR00086">
    <property type="entry name" value="smpB"/>
    <property type="match status" value="1"/>
</dbReference>
<evidence type="ECO:0000256" key="2">
    <source>
        <dbReference type="ARBA" id="ARBA00022884"/>
    </source>
</evidence>
<dbReference type="OrthoDB" id="9805462at2"/>
<evidence type="ECO:0000313" key="4">
    <source>
        <dbReference type="EMBL" id="QDU91249.1"/>
    </source>
</evidence>
<protein>
    <recommendedName>
        <fullName evidence="3">SsrA-binding protein</fullName>
    </recommendedName>
    <alternativeName>
        <fullName evidence="3">Small protein B</fullName>
    </alternativeName>
</protein>
<sequence length="158" mass="18601">MAKKPKAEPDKNERPIAHNRKARFEYEVLDSLECGIMLVGSEVKSLRNGQCSIDEAYGRMDRGEVWLVGCDIPEYTQANSQNHDPKRRRKLLLHRREIHKFAARAYEKNLTLVPLKMYFKEGRAKLLLGICRGKKLFDKRDTMKKRDVQRDLDRAMRR</sequence>
<dbReference type="Gene3D" id="2.40.280.10">
    <property type="match status" value="1"/>
</dbReference>
<proteinExistence type="inferred from homology"/>
<evidence type="ECO:0000256" key="1">
    <source>
        <dbReference type="ARBA" id="ARBA00022490"/>
    </source>
</evidence>
<dbReference type="KEGG" id="pnd:Pla175_46690"/>
<accession>A0A518DIE5</accession>
<dbReference type="GO" id="GO:0070930">
    <property type="term" value="P:trans-translation-dependent protein tagging"/>
    <property type="evidence" value="ECO:0007669"/>
    <property type="project" value="TreeGrafter"/>
</dbReference>
<gene>
    <name evidence="3 4" type="primary">smpB</name>
    <name evidence="4" type="ORF">Pla175_46690</name>
</gene>
<dbReference type="GO" id="GO:0003723">
    <property type="term" value="F:RNA binding"/>
    <property type="evidence" value="ECO:0007669"/>
    <property type="project" value="UniProtKB-UniRule"/>
</dbReference>
<dbReference type="NCBIfam" id="NF003843">
    <property type="entry name" value="PRK05422.1"/>
    <property type="match status" value="1"/>
</dbReference>
<dbReference type="Pfam" id="PF01668">
    <property type="entry name" value="SmpB"/>
    <property type="match status" value="1"/>
</dbReference>
<dbReference type="PANTHER" id="PTHR30308:SF2">
    <property type="entry name" value="SSRA-BINDING PROTEIN"/>
    <property type="match status" value="1"/>
</dbReference>
<dbReference type="PROSITE" id="PS01317">
    <property type="entry name" value="SSRP"/>
    <property type="match status" value="1"/>
</dbReference>
<dbReference type="CDD" id="cd09294">
    <property type="entry name" value="SmpB"/>
    <property type="match status" value="1"/>
</dbReference>
<dbReference type="SUPFAM" id="SSF74982">
    <property type="entry name" value="Small protein B (SmpB)"/>
    <property type="match status" value="1"/>
</dbReference>
<dbReference type="Proteomes" id="UP000317429">
    <property type="component" value="Chromosome"/>
</dbReference>
<dbReference type="EMBL" id="CP036291">
    <property type="protein sequence ID" value="QDU91249.1"/>
    <property type="molecule type" value="Genomic_DNA"/>
</dbReference>
<name>A0A518DIE5_9BACT</name>
<dbReference type="PANTHER" id="PTHR30308">
    <property type="entry name" value="TMRNA-BINDING COMPONENT OF TRANS-TRANSLATION TAGGING COMPLEX"/>
    <property type="match status" value="1"/>
</dbReference>
<keyword evidence="2 3" id="KW-0694">RNA-binding</keyword>
<dbReference type="RefSeq" id="WP_145291182.1">
    <property type="nucleotide sequence ID" value="NZ_CP036291.1"/>
</dbReference>
<evidence type="ECO:0000256" key="3">
    <source>
        <dbReference type="HAMAP-Rule" id="MF_00023"/>
    </source>
</evidence>
<dbReference type="InterPro" id="IPR023620">
    <property type="entry name" value="SmpB"/>
</dbReference>
<dbReference type="InterPro" id="IPR020081">
    <property type="entry name" value="SsrA-bd_prot_CS"/>
</dbReference>
<dbReference type="AlphaFoldDB" id="A0A518DIE5"/>
<dbReference type="HAMAP" id="MF_00023">
    <property type="entry name" value="SmpB"/>
    <property type="match status" value="1"/>
</dbReference>